<feature type="domain" description="Beta-lactamase-related" evidence="4">
    <location>
        <begin position="42"/>
        <end position="331"/>
    </location>
</feature>
<dbReference type="Proteomes" id="UP000267223">
    <property type="component" value="Unassembled WGS sequence"/>
</dbReference>
<comment type="subcellular location">
    <subcellularLocation>
        <location evidence="1">Membrane</location>
    </subcellularLocation>
</comment>
<dbReference type="GO" id="GO:0016020">
    <property type="term" value="C:membrane"/>
    <property type="evidence" value="ECO:0007669"/>
    <property type="project" value="UniProtKB-SubCell"/>
</dbReference>
<keyword evidence="3" id="KW-0732">Signal</keyword>
<dbReference type="AlphaFoldDB" id="A0A3M9NQU3"/>
<sequence>MKNILVAVAVLFLQNYCFAQNEAARIDTLLNAYTNLNQFNGSALVAAKGKILLNKGYGYRDAATGVLNDEHSIFQLGSFTKQFTSAVILKLQEEHKLSVSDKLSKYFPAYPKGDSITIKELLTHTAGIYNYTNDENFMKNEITKPKTREQMMALFENKPLDFSPGTSWSYSNSGYSMLGYIIEKVTKASYEEAVHNYIFSPLKMTHSGFDFTDLKSPDKTTGYFVLNTHDTMRAPIVDSTVSFSAGAIYSTTGDLYRWSQALENNTILSASEQNEAYTPVKNNYGYGWGIDSINGKRRVGHNGGIPGYITTISRVPADDVTIILLSNASNPTIGKISNGIYAILYNQKYEVPKQRKAVLALMSKPCINITGSMS</sequence>
<evidence type="ECO:0000256" key="2">
    <source>
        <dbReference type="ARBA" id="ARBA00023136"/>
    </source>
</evidence>
<comment type="caution">
    <text evidence="5">The sequence shown here is derived from an EMBL/GenBank/DDBJ whole genome shotgun (WGS) entry which is preliminary data.</text>
</comment>
<evidence type="ECO:0000259" key="4">
    <source>
        <dbReference type="Pfam" id="PF00144"/>
    </source>
</evidence>
<dbReference type="InterPro" id="IPR001466">
    <property type="entry name" value="Beta-lactam-related"/>
</dbReference>
<feature type="signal peptide" evidence="3">
    <location>
        <begin position="1"/>
        <end position="19"/>
    </location>
</feature>
<evidence type="ECO:0000313" key="6">
    <source>
        <dbReference type="Proteomes" id="UP000267223"/>
    </source>
</evidence>
<dbReference type="SUPFAM" id="SSF56601">
    <property type="entry name" value="beta-lactamase/transpeptidase-like"/>
    <property type="match status" value="1"/>
</dbReference>
<reference evidence="5 6" key="1">
    <citation type="submission" date="2018-11" db="EMBL/GenBank/DDBJ databases">
        <title>Draft genome sequence of Ferruginibacter sp. BO-59.</title>
        <authorList>
            <person name="Im W.T."/>
        </authorList>
    </citation>
    <scope>NUCLEOTIDE SEQUENCE [LARGE SCALE GENOMIC DNA]</scope>
    <source>
        <strain evidence="5 6">BO-59</strain>
    </source>
</reference>
<dbReference type="EMBL" id="RJJR01000001">
    <property type="protein sequence ID" value="RNI40146.1"/>
    <property type="molecule type" value="Genomic_DNA"/>
</dbReference>
<feature type="chain" id="PRO_5018221643" evidence="3">
    <location>
        <begin position="20"/>
        <end position="374"/>
    </location>
</feature>
<dbReference type="PANTHER" id="PTHR46825">
    <property type="entry name" value="D-ALANYL-D-ALANINE-CARBOXYPEPTIDASE/ENDOPEPTIDASE AMPH"/>
    <property type="match status" value="1"/>
</dbReference>
<dbReference type="InterPro" id="IPR012338">
    <property type="entry name" value="Beta-lactam/transpept-like"/>
</dbReference>
<accession>A0A3M9NQU3</accession>
<evidence type="ECO:0000256" key="1">
    <source>
        <dbReference type="ARBA" id="ARBA00004370"/>
    </source>
</evidence>
<keyword evidence="6" id="KW-1185">Reference proteome</keyword>
<evidence type="ECO:0000313" key="5">
    <source>
        <dbReference type="EMBL" id="RNI40146.1"/>
    </source>
</evidence>
<keyword evidence="2" id="KW-0472">Membrane</keyword>
<dbReference type="GO" id="GO:0016787">
    <property type="term" value="F:hydrolase activity"/>
    <property type="evidence" value="ECO:0007669"/>
    <property type="project" value="UniProtKB-KW"/>
</dbReference>
<proteinExistence type="predicted"/>
<name>A0A3M9NQU3_9BACT</name>
<dbReference type="PANTHER" id="PTHR46825:SF11">
    <property type="entry name" value="PENICILLIN-BINDING PROTEIN 4"/>
    <property type="match status" value="1"/>
</dbReference>
<organism evidence="5 6">
    <name type="scientific">Hanamia caeni</name>
    <dbReference type="NCBI Taxonomy" id="2294116"/>
    <lineage>
        <taxon>Bacteria</taxon>
        <taxon>Pseudomonadati</taxon>
        <taxon>Bacteroidota</taxon>
        <taxon>Chitinophagia</taxon>
        <taxon>Chitinophagales</taxon>
        <taxon>Chitinophagaceae</taxon>
        <taxon>Hanamia</taxon>
    </lineage>
</organism>
<dbReference type="Gene3D" id="3.40.710.10">
    <property type="entry name" value="DD-peptidase/beta-lactamase superfamily"/>
    <property type="match status" value="1"/>
</dbReference>
<keyword evidence="5" id="KW-0378">Hydrolase</keyword>
<dbReference type="Pfam" id="PF00144">
    <property type="entry name" value="Beta-lactamase"/>
    <property type="match status" value="1"/>
</dbReference>
<gene>
    <name evidence="5" type="ORF">EFY79_02285</name>
</gene>
<evidence type="ECO:0000256" key="3">
    <source>
        <dbReference type="SAM" id="SignalP"/>
    </source>
</evidence>
<dbReference type="RefSeq" id="WP_123119037.1">
    <property type="nucleotide sequence ID" value="NZ_RJJR01000001.1"/>
</dbReference>
<dbReference type="OrthoDB" id="9793489at2"/>
<protein>
    <submittedName>
        <fullName evidence="5">Class A beta-lactamase-related serine hydrolase</fullName>
    </submittedName>
</protein>
<dbReference type="InterPro" id="IPR050491">
    <property type="entry name" value="AmpC-like"/>
</dbReference>